<dbReference type="Gene3D" id="3.30.70.1200">
    <property type="entry name" value="Crispr-associated protein, domain 1"/>
    <property type="match status" value="1"/>
</dbReference>
<name>A0A845L6S7_9FIRM</name>
<dbReference type="Gene3D" id="3.30.70.1210">
    <property type="entry name" value="Crispr-associated protein, domain 2"/>
    <property type="match status" value="1"/>
</dbReference>
<dbReference type="EMBL" id="WXEY01000012">
    <property type="protein sequence ID" value="MZP30370.1"/>
    <property type="molecule type" value="Genomic_DNA"/>
</dbReference>
<dbReference type="AlphaFoldDB" id="A0A845L6S7"/>
<dbReference type="CDD" id="cd09727">
    <property type="entry name" value="Cas6_I-E"/>
    <property type="match status" value="1"/>
</dbReference>
<organism evidence="1 2">
    <name type="scientific">Heliomicrobium undosum</name>
    <dbReference type="NCBI Taxonomy" id="121734"/>
    <lineage>
        <taxon>Bacteria</taxon>
        <taxon>Bacillati</taxon>
        <taxon>Bacillota</taxon>
        <taxon>Clostridia</taxon>
        <taxon>Eubacteriales</taxon>
        <taxon>Heliobacteriaceae</taxon>
        <taxon>Heliomicrobium</taxon>
    </lineage>
</organism>
<dbReference type="RefSeq" id="WP_161258890.1">
    <property type="nucleotide sequence ID" value="NZ_WXEY01000012.1"/>
</dbReference>
<reference evidence="1 2" key="1">
    <citation type="submission" date="2020-01" db="EMBL/GenBank/DDBJ databases">
        <title>Whole-genome sequence of Heliobacterium undosum DSM 13378.</title>
        <authorList>
            <person name="Kyndt J.A."/>
            <person name="Meyer T.E."/>
        </authorList>
    </citation>
    <scope>NUCLEOTIDE SEQUENCE [LARGE SCALE GENOMIC DNA]</scope>
    <source>
        <strain evidence="1 2">DSM 13378</strain>
    </source>
</reference>
<dbReference type="NCBIfam" id="TIGR01907">
    <property type="entry name" value="casE_Cse3"/>
    <property type="match status" value="1"/>
</dbReference>
<gene>
    <name evidence="1" type="primary">cas6e</name>
    <name evidence="1" type="ORF">GTO91_11670</name>
</gene>
<keyword evidence="2" id="KW-1185">Reference proteome</keyword>
<evidence type="ECO:0000313" key="1">
    <source>
        <dbReference type="EMBL" id="MZP30370.1"/>
    </source>
</evidence>
<accession>A0A845L6S7</accession>
<proteinExistence type="predicted"/>
<dbReference type="Pfam" id="PF08798">
    <property type="entry name" value="CRISPR_assoc"/>
    <property type="match status" value="1"/>
</dbReference>
<dbReference type="OrthoDB" id="9795689at2"/>
<protein>
    <submittedName>
        <fullName evidence="1">Type I-E CRISPR-associated protein Cas6/Cse3/CasE</fullName>
    </submittedName>
</protein>
<dbReference type="SMART" id="SM01101">
    <property type="entry name" value="CRISPR_assoc"/>
    <property type="match status" value="1"/>
</dbReference>
<sequence>MYLSELKLDSFCPDNRRMLSDSYAVHRWLMRAFPDQEAGGAGRVLYRVETERETVKILVQSECKPDWSKCVGDGVFVRGPKSFVLIQQGLSVFREGQILRFRLRANPIVSREGKRFGRHKENEQIEWLVRKGEQHGFSLVPLSNGPDWFDPFGEDSGTPNYELRVVNRGIVNGKKLKSKISHLAVDFDGLLQVTDPQIFIEAIRLGIGPAKAFGFGLLSVAKVM</sequence>
<dbReference type="SUPFAM" id="SSF117987">
    <property type="entry name" value="CRISPR-associated protein"/>
    <property type="match status" value="2"/>
</dbReference>
<dbReference type="InterPro" id="IPR010179">
    <property type="entry name" value="CRISPR-assoc_prot_Cse3"/>
</dbReference>
<evidence type="ECO:0000313" key="2">
    <source>
        <dbReference type="Proteomes" id="UP000463470"/>
    </source>
</evidence>
<dbReference type="Proteomes" id="UP000463470">
    <property type="component" value="Unassembled WGS sequence"/>
</dbReference>
<comment type="caution">
    <text evidence="1">The sequence shown here is derived from an EMBL/GenBank/DDBJ whole genome shotgun (WGS) entry which is preliminary data.</text>
</comment>